<sequence>MASKAKKLVSHRRPASSKVGEGSRAPAERRTKHRDDRLPELVVPPHLNLTWDKGSFTKFVQPQYVDFTSLADLFPNLQPLFDTQGWTVFLYSHTVYSPSAVSEFFNNLGYSEDYEFYTSVKGTPFKLTANLFSTALQIPNSGADILTHHPSASEYYQLITLQPYDGTKKIAKLNANSFPPLNRMIHHIFTTLIAPKHGSRELVTVVHKSLFTFFLKCEQINLPALILGLIRHYFYNPRRSMPYACPITSVLRFIGINILDSECVELNSPSSFDLTAAHRMGYKQIDGVVTQELKGKAPAAAMDEDREDDEDDDDHDEEADEDSQSEPLDAPGDDVSVAASDSLLAQLQLQMSTGFDKLHACLDTMDTSIDALVDTQVQLRFTRLSTELFDILWAYSTPGFSICECDSRGCRVLNATLLPVAFLLPLCGADHLHVRHVLGAGRTTDVSLRKATPKTVAMRSRWNGPSRGGALRVFRGILGFGVFSLRELRVKRGKHREIVGLCVLRGGSTTPTVVTSPVGCPRFSVSQAVSLGLVSVLVLYRRVTSEAHPYSPQAKVKRKFRYRIPVRGRVAVMLGQRLQKCSFCWESYVQSLNNNSGFH</sequence>
<gene>
    <name evidence="2" type="ORF">Taro_051396</name>
</gene>
<dbReference type="Proteomes" id="UP000652761">
    <property type="component" value="Unassembled WGS sequence"/>
</dbReference>
<reference evidence="2" key="1">
    <citation type="submission" date="2017-07" db="EMBL/GenBank/DDBJ databases">
        <title>Taro Niue Genome Assembly and Annotation.</title>
        <authorList>
            <person name="Atibalentja N."/>
            <person name="Keating K."/>
            <person name="Fields C.J."/>
        </authorList>
    </citation>
    <scope>NUCLEOTIDE SEQUENCE</scope>
    <source>
        <strain evidence="2">Niue_2</strain>
        <tissue evidence="2">Leaf</tissue>
    </source>
</reference>
<feature type="region of interest" description="Disordered" evidence="1">
    <location>
        <begin position="1"/>
        <end position="38"/>
    </location>
</feature>
<organism evidence="2 3">
    <name type="scientific">Colocasia esculenta</name>
    <name type="common">Wild taro</name>
    <name type="synonym">Arum esculentum</name>
    <dbReference type="NCBI Taxonomy" id="4460"/>
    <lineage>
        <taxon>Eukaryota</taxon>
        <taxon>Viridiplantae</taxon>
        <taxon>Streptophyta</taxon>
        <taxon>Embryophyta</taxon>
        <taxon>Tracheophyta</taxon>
        <taxon>Spermatophyta</taxon>
        <taxon>Magnoliopsida</taxon>
        <taxon>Liliopsida</taxon>
        <taxon>Araceae</taxon>
        <taxon>Aroideae</taxon>
        <taxon>Colocasieae</taxon>
        <taxon>Colocasia</taxon>
    </lineage>
</organism>
<evidence type="ECO:0000256" key="1">
    <source>
        <dbReference type="SAM" id="MobiDB-lite"/>
    </source>
</evidence>
<keyword evidence="3" id="KW-1185">Reference proteome</keyword>
<dbReference type="EMBL" id="NMUH01008170">
    <property type="protein sequence ID" value="MQM18405.1"/>
    <property type="molecule type" value="Genomic_DNA"/>
</dbReference>
<accession>A0A843XGV3</accession>
<dbReference type="AlphaFoldDB" id="A0A843XGV3"/>
<feature type="compositionally biased region" description="Acidic residues" evidence="1">
    <location>
        <begin position="302"/>
        <end position="324"/>
    </location>
</feature>
<feature type="compositionally biased region" description="Basic residues" evidence="1">
    <location>
        <begin position="1"/>
        <end position="15"/>
    </location>
</feature>
<feature type="region of interest" description="Disordered" evidence="1">
    <location>
        <begin position="294"/>
        <end position="332"/>
    </location>
</feature>
<feature type="compositionally biased region" description="Basic and acidic residues" evidence="1">
    <location>
        <begin position="26"/>
        <end position="38"/>
    </location>
</feature>
<proteinExistence type="predicted"/>
<protein>
    <submittedName>
        <fullName evidence="2">Uncharacterized protein</fullName>
    </submittedName>
</protein>
<evidence type="ECO:0000313" key="3">
    <source>
        <dbReference type="Proteomes" id="UP000652761"/>
    </source>
</evidence>
<comment type="caution">
    <text evidence="2">The sequence shown here is derived from an EMBL/GenBank/DDBJ whole genome shotgun (WGS) entry which is preliminary data.</text>
</comment>
<evidence type="ECO:0000313" key="2">
    <source>
        <dbReference type="EMBL" id="MQM18405.1"/>
    </source>
</evidence>
<name>A0A843XGV3_COLES</name>